<proteinExistence type="predicted"/>
<sequence length="202" mass="22607">MSEMKQRKKIVENEDSKPTVMPSNTDKDSTGKDKDLFATYNSLMVSYPFTVNAVQAGVINILGSLTHAFVLSNEGLNAYDTVKYMFLAMFVITPMALIWYGKVGGMGYTQAVQLALEWVVFTPIVNFCFMTANTMIDQKGSLPEYLSEDFYGPLLKIVMGSYIFWIPFGAMRNSLCPPNMFILANCVGSYFWQIILVSTGIL</sequence>
<protein>
    <submittedName>
        <fullName evidence="3">Uncharacterized protein</fullName>
    </submittedName>
</protein>
<feature type="transmembrane region" description="Helical" evidence="2">
    <location>
        <begin position="82"/>
        <end position="100"/>
    </location>
</feature>
<evidence type="ECO:0000313" key="3">
    <source>
        <dbReference type="EMBL" id="CAD8439160.1"/>
    </source>
</evidence>
<feature type="transmembrane region" description="Helical" evidence="2">
    <location>
        <begin position="112"/>
        <end position="130"/>
    </location>
</feature>
<evidence type="ECO:0000256" key="2">
    <source>
        <dbReference type="SAM" id="Phobius"/>
    </source>
</evidence>
<keyword evidence="2" id="KW-1133">Transmembrane helix</keyword>
<feature type="region of interest" description="Disordered" evidence="1">
    <location>
        <begin position="1"/>
        <end position="30"/>
    </location>
</feature>
<feature type="transmembrane region" description="Helical" evidence="2">
    <location>
        <begin position="49"/>
        <end position="70"/>
    </location>
</feature>
<dbReference type="EMBL" id="HBEM01007503">
    <property type="protein sequence ID" value="CAD8439160.1"/>
    <property type="molecule type" value="Transcribed_RNA"/>
</dbReference>
<evidence type="ECO:0000256" key="1">
    <source>
        <dbReference type="SAM" id="MobiDB-lite"/>
    </source>
</evidence>
<feature type="transmembrane region" description="Helical" evidence="2">
    <location>
        <begin position="180"/>
        <end position="201"/>
    </location>
</feature>
<dbReference type="AlphaFoldDB" id="A0A7S0D265"/>
<organism evidence="3">
    <name type="scientific">Amorphochlora amoebiformis</name>
    <dbReference type="NCBI Taxonomy" id="1561963"/>
    <lineage>
        <taxon>Eukaryota</taxon>
        <taxon>Sar</taxon>
        <taxon>Rhizaria</taxon>
        <taxon>Cercozoa</taxon>
        <taxon>Chlorarachniophyceae</taxon>
        <taxon>Amorphochlora</taxon>
    </lineage>
</organism>
<reference evidence="3" key="1">
    <citation type="submission" date="2021-01" db="EMBL/GenBank/DDBJ databases">
        <authorList>
            <person name="Corre E."/>
            <person name="Pelletier E."/>
            <person name="Niang G."/>
            <person name="Scheremetjew M."/>
            <person name="Finn R."/>
            <person name="Kale V."/>
            <person name="Holt S."/>
            <person name="Cochrane G."/>
            <person name="Meng A."/>
            <person name="Brown T."/>
            <person name="Cohen L."/>
        </authorList>
    </citation>
    <scope>NUCLEOTIDE SEQUENCE</scope>
    <source>
        <strain evidence="3">CCMP2058</strain>
    </source>
</reference>
<keyword evidence="2" id="KW-0472">Membrane</keyword>
<feature type="transmembrane region" description="Helical" evidence="2">
    <location>
        <begin position="150"/>
        <end position="168"/>
    </location>
</feature>
<name>A0A7S0D265_9EUKA</name>
<gene>
    <name evidence="3" type="ORF">LAMO00422_LOCUS5253</name>
</gene>
<keyword evidence="2" id="KW-0812">Transmembrane</keyword>
<accession>A0A7S0D265</accession>